<reference evidence="19 20" key="1">
    <citation type="submission" date="2016-12" db="EMBL/GenBank/DDBJ databases">
        <authorList>
            <person name="Song W.-J."/>
            <person name="Kurnit D.M."/>
        </authorList>
    </citation>
    <scope>NUCLEOTIDE SEQUENCE [LARGE SCALE GENOMIC DNA]</scope>
    <source>
        <strain evidence="19 20">DSM 18488</strain>
    </source>
</reference>
<evidence type="ECO:0000313" key="20">
    <source>
        <dbReference type="Proteomes" id="UP000184603"/>
    </source>
</evidence>
<gene>
    <name evidence="19" type="ORF">SAMN02745220_00394</name>
</gene>
<keyword evidence="15" id="KW-0408">Iron</keyword>
<dbReference type="NCBIfam" id="NF008724">
    <property type="entry name" value="PRK11720.1"/>
    <property type="match status" value="1"/>
</dbReference>
<feature type="active site" description="Tele-UMP-histidine intermediate" evidence="13">
    <location>
        <position position="166"/>
    </location>
</feature>
<dbReference type="Gene3D" id="3.30.428.10">
    <property type="entry name" value="HIT-like"/>
    <property type="match status" value="2"/>
</dbReference>
<comment type="cofactor">
    <cofactor evidence="15">
        <name>Fe cation</name>
        <dbReference type="ChEBI" id="CHEBI:24875"/>
    </cofactor>
    <text evidence="15">Binds 1 Fe cation per subunit.</text>
</comment>
<organism evidence="19 20">
    <name type="scientific">Desulfopila aestuarii DSM 18488</name>
    <dbReference type="NCBI Taxonomy" id="1121416"/>
    <lineage>
        <taxon>Bacteria</taxon>
        <taxon>Pseudomonadati</taxon>
        <taxon>Thermodesulfobacteriota</taxon>
        <taxon>Desulfobulbia</taxon>
        <taxon>Desulfobulbales</taxon>
        <taxon>Desulfocapsaceae</taxon>
        <taxon>Desulfopila</taxon>
    </lineage>
</organism>
<evidence type="ECO:0000256" key="11">
    <source>
        <dbReference type="ARBA" id="ARBA00023277"/>
    </source>
</evidence>
<evidence type="ECO:0000256" key="10">
    <source>
        <dbReference type="ARBA" id="ARBA00023144"/>
    </source>
</evidence>
<keyword evidence="7 16" id="KW-0548">Nucleotidyltransferase</keyword>
<accession>A0A1M7XX84</accession>
<feature type="binding site" evidence="14">
    <location>
        <position position="115"/>
    </location>
    <ligand>
        <name>Zn(2+)</name>
        <dbReference type="ChEBI" id="CHEBI:29105"/>
    </ligand>
</feature>
<comment type="pathway">
    <text evidence="2 16">Carbohydrate metabolism; galactose metabolism.</text>
</comment>
<dbReference type="PANTHER" id="PTHR11943:SF1">
    <property type="entry name" value="GALACTOSE-1-PHOSPHATE URIDYLYLTRANSFERASE"/>
    <property type="match status" value="1"/>
</dbReference>
<evidence type="ECO:0000259" key="17">
    <source>
        <dbReference type="Pfam" id="PF01087"/>
    </source>
</evidence>
<evidence type="ECO:0000256" key="14">
    <source>
        <dbReference type="PIRSR" id="PIRSR000808-3"/>
    </source>
</evidence>
<dbReference type="PANTHER" id="PTHR11943">
    <property type="entry name" value="GALACTOSE-1-PHOSPHATE URIDYLYLTRANSFERASE"/>
    <property type="match status" value="1"/>
</dbReference>
<dbReference type="InterPro" id="IPR005849">
    <property type="entry name" value="GalP_Utransf_N"/>
</dbReference>
<evidence type="ECO:0000256" key="13">
    <source>
        <dbReference type="PIRSR" id="PIRSR000808-1"/>
    </source>
</evidence>
<dbReference type="InterPro" id="IPR001937">
    <property type="entry name" value="GalP_UDPtransf1"/>
</dbReference>
<evidence type="ECO:0000256" key="7">
    <source>
        <dbReference type="ARBA" id="ARBA00022695"/>
    </source>
</evidence>
<evidence type="ECO:0000256" key="2">
    <source>
        <dbReference type="ARBA" id="ARBA00004947"/>
    </source>
</evidence>
<keyword evidence="11 16" id="KW-0119">Carbohydrate metabolism</keyword>
<evidence type="ECO:0000256" key="15">
    <source>
        <dbReference type="PIRSR" id="PIRSR000808-4"/>
    </source>
</evidence>
<dbReference type="EMBL" id="FRFE01000002">
    <property type="protein sequence ID" value="SHO43486.1"/>
    <property type="molecule type" value="Genomic_DNA"/>
</dbReference>
<evidence type="ECO:0000256" key="1">
    <source>
        <dbReference type="ARBA" id="ARBA00001107"/>
    </source>
</evidence>
<evidence type="ECO:0000313" key="19">
    <source>
        <dbReference type="EMBL" id="SHO43486.1"/>
    </source>
</evidence>
<dbReference type="RefSeq" id="WP_073611775.1">
    <property type="nucleotide sequence ID" value="NZ_FRFE01000002.1"/>
</dbReference>
<dbReference type="CDD" id="cd00608">
    <property type="entry name" value="GalT"/>
    <property type="match status" value="1"/>
</dbReference>
<feature type="binding site" evidence="14">
    <location>
        <position position="164"/>
    </location>
    <ligand>
        <name>Zn(2+)</name>
        <dbReference type="ChEBI" id="CHEBI:29105"/>
    </ligand>
</feature>
<dbReference type="Pfam" id="PF01087">
    <property type="entry name" value="GalP_UDP_transf"/>
    <property type="match status" value="1"/>
</dbReference>
<feature type="binding site" evidence="15">
    <location>
        <position position="298"/>
    </location>
    <ligand>
        <name>Fe cation</name>
        <dbReference type="ChEBI" id="CHEBI:24875"/>
    </ligand>
</feature>
<dbReference type="FunFam" id="3.30.428.10:FF:000002">
    <property type="entry name" value="Galactose-1-phosphate uridylyltransferase"/>
    <property type="match status" value="1"/>
</dbReference>
<feature type="binding site" evidence="15">
    <location>
        <position position="296"/>
    </location>
    <ligand>
        <name>Fe cation</name>
        <dbReference type="ChEBI" id="CHEBI:24875"/>
    </ligand>
</feature>
<keyword evidence="8 14" id="KW-0479">Metal-binding</keyword>
<dbReference type="GO" id="GO:0008270">
    <property type="term" value="F:zinc ion binding"/>
    <property type="evidence" value="ECO:0007669"/>
    <property type="project" value="InterPro"/>
</dbReference>
<evidence type="ECO:0000256" key="9">
    <source>
        <dbReference type="ARBA" id="ARBA00022833"/>
    </source>
</evidence>
<dbReference type="InterPro" id="IPR005850">
    <property type="entry name" value="GalP_Utransf_C"/>
</dbReference>
<evidence type="ECO:0000256" key="4">
    <source>
        <dbReference type="ARBA" id="ARBA00012384"/>
    </source>
</evidence>
<keyword evidence="20" id="KW-1185">Reference proteome</keyword>
<dbReference type="AlphaFoldDB" id="A0A1M7XX84"/>
<dbReference type="EC" id="2.7.7.12" evidence="4 12"/>
<comment type="catalytic activity">
    <reaction evidence="1 16">
        <text>alpha-D-galactose 1-phosphate + UDP-alpha-D-glucose = alpha-D-glucose 1-phosphate + UDP-alpha-D-galactose</text>
        <dbReference type="Rhea" id="RHEA:13989"/>
        <dbReference type="ChEBI" id="CHEBI:58336"/>
        <dbReference type="ChEBI" id="CHEBI:58601"/>
        <dbReference type="ChEBI" id="CHEBI:58885"/>
        <dbReference type="ChEBI" id="CHEBI:66914"/>
        <dbReference type="EC" id="2.7.7.12"/>
    </reaction>
</comment>
<dbReference type="UniPathway" id="UPA00214"/>
<feature type="domain" description="Galactose-1-phosphate uridyl transferase N-terminal" evidence="17">
    <location>
        <begin position="6"/>
        <end position="176"/>
    </location>
</feature>
<dbReference type="NCBIfam" id="TIGR00209">
    <property type="entry name" value="galT_1"/>
    <property type="match status" value="1"/>
</dbReference>
<dbReference type="OrthoDB" id="9769064at2"/>
<feature type="domain" description="Galactose-1-phosphate uridyl transferase C-terminal" evidence="18">
    <location>
        <begin position="184"/>
        <end position="345"/>
    </location>
</feature>
<keyword evidence="10 16" id="KW-0299">Galactose metabolism</keyword>
<proteinExistence type="inferred from homology"/>
<evidence type="ECO:0000256" key="16">
    <source>
        <dbReference type="RuleBase" id="RU000506"/>
    </source>
</evidence>
<dbReference type="GO" id="GO:0008108">
    <property type="term" value="F:UDP-glucose:hexose-1-phosphate uridylyltransferase activity"/>
    <property type="evidence" value="ECO:0007669"/>
    <property type="project" value="UniProtKB-UniRule"/>
</dbReference>
<dbReference type="InterPro" id="IPR036265">
    <property type="entry name" value="HIT-like_sf"/>
</dbReference>
<keyword evidence="9 14" id="KW-0862">Zinc</keyword>
<keyword evidence="6 16" id="KW-0808">Transferase</keyword>
<dbReference type="GO" id="GO:0005737">
    <property type="term" value="C:cytoplasm"/>
    <property type="evidence" value="ECO:0007669"/>
    <property type="project" value="TreeGrafter"/>
</dbReference>
<dbReference type="GO" id="GO:0033499">
    <property type="term" value="P:galactose catabolic process via UDP-galactose, Leloir pathway"/>
    <property type="evidence" value="ECO:0007669"/>
    <property type="project" value="TreeGrafter"/>
</dbReference>
<name>A0A1M7XX84_9BACT</name>
<dbReference type="STRING" id="1121416.SAMN02745220_00394"/>
<evidence type="ECO:0000256" key="8">
    <source>
        <dbReference type="ARBA" id="ARBA00022723"/>
    </source>
</evidence>
<comment type="cofactor">
    <cofactor evidence="14">
        <name>Zn(2+)</name>
        <dbReference type="ChEBI" id="CHEBI:29105"/>
    </cofactor>
    <text evidence="14">Binds 1 zinc ion per subunit.</text>
</comment>
<sequence length="348" mass="40635">MDQNSNTLHPHRRYNPLTGQWLLLSPHRTQRPWQGRTEDATISQPPGYDPTCYLCPGNTRMGGKKNEEYASTFVFDNDFKALTQCTQPFQEDEDGLFRSESTDGTCRVICFSRNHNLTLAQMEEKDLLAVIDIWKAQMIELSKKYRWVQIFENKGEIMGCSNPHPHGQIWASDYIPEEPAKEDHYQKVYLQQHGKNLLVEYLAREKDKRERIVAENDQWLCVVPYWATWPFEVLLAPLHPTRRLQDLDDAQRQGLAAIMKELLVKYDNLFSTSFPYSMGWHGAPANNGNNDHWQLHAHYYPPLLRSADIKKFMVGYEMLGCPQRDILPETAAEMLRNQSTTHYSMRRR</sequence>
<evidence type="ECO:0000259" key="18">
    <source>
        <dbReference type="Pfam" id="PF02744"/>
    </source>
</evidence>
<feature type="binding site" evidence="14">
    <location>
        <position position="55"/>
    </location>
    <ligand>
        <name>Zn(2+)</name>
        <dbReference type="ChEBI" id="CHEBI:29105"/>
    </ligand>
</feature>
<feature type="binding site" evidence="15">
    <location>
        <position position="281"/>
    </location>
    <ligand>
        <name>Fe cation</name>
        <dbReference type="ChEBI" id="CHEBI:24875"/>
    </ligand>
</feature>
<dbReference type="Proteomes" id="UP000184603">
    <property type="component" value="Unassembled WGS sequence"/>
</dbReference>
<dbReference type="SUPFAM" id="SSF54197">
    <property type="entry name" value="HIT-like"/>
    <property type="match status" value="2"/>
</dbReference>
<evidence type="ECO:0000256" key="3">
    <source>
        <dbReference type="ARBA" id="ARBA00010951"/>
    </source>
</evidence>
<dbReference type="InterPro" id="IPR019779">
    <property type="entry name" value="GalP_UDPtransf1_His-AS"/>
</dbReference>
<evidence type="ECO:0000256" key="5">
    <source>
        <dbReference type="ARBA" id="ARBA00016340"/>
    </source>
</evidence>
<evidence type="ECO:0000256" key="12">
    <source>
        <dbReference type="NCBIfam" id="TIGR00209"/>
    </source>
</evidence>
<dbReference type="PROSITE" id="PS00117">
    <property type="entry name" value="GAL_P_UDP_TRANSF_I"/>
    <property type="match status" value="1"/>
</dbReference>
<evidence type="ECO:0000256" key="6">
    <source>
        <dbReference type="ARBA" id="ARBA00022679"/>
    </source>
</evidence>
<feature type="binding site" evidence="14">
    <location>
        <position position="52"/>
    </location>
    <ligand>
        <name>Zn(2+)</name>
        <dbReference type="ChEBI" id="CHEBI:29105"/>
    </ligand>
</feature>
<protein>
    <recommendedName>
        <fullName evidence="5 12">Galactose-1-phosphate uridylyltransferase</fullName>
        <ecNumber evidence="4 12">2.7.7.12</ecNumber>
    </recommendedName>
</protein>
<dbReference type="Pfam" id="PF02744">
    <property type="entry name" value="GalP_UDP_tr_C"/>
    <property type="match status" value="1"/>
</dbReference>
<comment type="similarity">
    <text evidence="3 16">Belongs to the galactose-1-phosphate uridylyltransferase type 1 family.</text>
</comment>
<feature type="binding site" evidence="15">
    <location>
        <position position="182"/>
    </location>
    <ligand>
        <name>Fe cation</name>
        <dbReference type="ChEBI" id="CHEBI:24875"/>
    </ligand>
</feature>
<dbReference type="PIRSF" id="PIRSF000808">
    <property type="entry name" value="GalT"/>
    <property type="match status" value="1"/>
</dbReference>
<dbReference type="FunFam" id="3.30.428.10:FF:000001">
    <property type="entry name" value="Galactose-1-phosphate uridylyltransferase"/>
    <property type="match status" value="1"/>
</dbReference>